<dbReference type="GO" id="GO:0061599">
    <property type="term" value="F:molybdopterin molybdotransferase activity"/>
    <property type="evidence" value="ECO:0007669"/>
    <property type="project" value="UniProtKB-UniRule"/>
</dbReference>
<dbReference type="InterPro" id="IPR036688">
    <property type="entry name" value="MoeA_C_domain_IV_sf"/>
</dbReference>
<dbReference type="PANTHER" id="PTHR10192:SF5">
    <property type="entry name" value="GEPHYRIN"/>
    <property type="match status" value="1"/>
</dbReference>
<accession>A0A0B2A3M6</accession>
<keyword evidence="7" id="KW-0808">Transferase</keyword>
<dbReference type="UniPathway" id="UPA00344"/>
<dbReference type="SMART" id="SM00852">
    <property type="entry name" value="MoCF_biosynth"/>
    <property type="match status" value="1"/>
</dbReference>
<comment type="pathway">
    <text evidence="2 7">Cofactor biosynthesis; molybdopterin biosynthesis.</text>
</comment>
<dbReference type="InterPro" id="IPR038987">
    <property type="entry name" value="MoeA-like"/>
</dbReference>
<comment type="similarity">
    <text evidence="3 7">Belongs to the MoeA family.</text>
</comment>
<keyword evidence="7" id="KW-0479">Metal-binding</keyword>
<dbReference type="Proteomes" id="UP000031030">
    <property type="component" value="Unassembled WGS sequence"/>
</dbReference>
<comment type="function">
    <text evidence="1 7">Catalyzes the insertion of molybdate into adenylated molybdopterin with the concomitant release of AMP.</text>
</comment>
<evidence type="ECO:0000256" key="3">
    <source>
        <dbReference type="ARBA" id="ARBA00010763"/>
    </source>
</evidence>
<organism evidence="9 10">
    <name type="scientific">Microbacterium mangrovi</name>
    <dbReference type="NCBI Taxonomy" id="1348253"/>
    <lineage>
        <taxon>Bacteria</taxon>
        <taxon>Bacillati</taxon>
        <taxon>Actinomycetota</taxon>
        <taxon>Actinomycetes</taxon>
        <taxon>Micrococcales</taxon>
        <taxon>Microbacteriaceae</taxon>
        <taxon>Microbacterium</taxon>
    </lineage>
</organism>
<dbReference type="InterPro" id="IPR036135">
    <property type="entry name" value="MoeA_linker/N_sf"/>
</dbReference>
<keyword evidence="7" id="KW-0460">Magnesium</keyword>
<dbReference type="InterPro" id="IPR005111">
    <property type="entry name" value="MoeA_C_domain_IV"/>
</dbReference>
<dbReference type="SUPFAM" id="SSF63867">
    <property type="entry name" value="MoeA C-terminal domain-like"/>
    <property type="match status" value="1"/>
</dbReference>
<evidence type="ECO:0000256" key="2">
    <source>
        <dbReference type="ARBA" id="ARBA00005046"/>
    </source>
</evidence>
<dbReference type="NCBIfam" id="NF045515">
    <property type="entry name" value="Glp_gephyrin"/>
    <property type="match status" value="1"/>
</dbReference>
<dbReference type="Pfam" id="PF03453">
    <property type="entry name" value="MoeA_N"/>
    <property type="match status" value="1"/>
</dbReference>
<gene>
    <name evidence="9" type="ORF">LK09_10640</name>
</gene>
<dbReference type="STRING" id="1348253.LK09_10640"/>
<dbReference type="RefSeq" id="WP_039399093.1">
    <property type="nucleotide sequence ID" value="NZ_JTDK01000009.1"/>
</dbReference>
<dbReference type="AlphaFoldDB" id="A0A0B2A3M6"/>
<dbReference type="SUPFAM" id="SSF63882">
    <property type="entry name" value="MoeA N-terminal region -like"/>
    <property type="match status" value="1"/>
</dbReference>
<reference evidence="9 10" key="1">
    <citation type="submission" date="2014-11" db="EMBL/GenBank/DDBJ databases">
        <title>Genome sequence of Microbacterium mangrovi MUSC 115(T).</title>
        <authorList>
            <person name="Lee L.-H."/>
        </authorList>
    </citation>
    <scope>NUCLEOTIDE SEQUENCE [LARGE SCALE GENOMIC DNA]</scope>
    <source>
        <strain evidence="9 10">MUSC 115</strain>
    </source>
</reference>
<evidence type="ECO:0000256" key="4">
    <source>
        <dbReference type="ARBA" id="ARBA00022505"/>
    </source>
</evidence>
<evidence type="ECO:0000256" key="5">
    <source>
        <dbReference type="ARBA" id="ARBA00023150"/>
    </source>
</evidence>
<evidence type="ECO:0000259" key="8">
    <source>
        <dbReference type="SMART" id="SM00852"/>
    </source>
</evidence>
<dbReference type="InterPro" id="IPR005110">
    <property type="entry name" value="MoeA_linker/N"/>
</dbReference>
<dbReference type="OrthoDB" id="9804758at2"/>
<dbReference type="Gene3D" id="3.40.980.10">
    <property type="entry name" value="MoaB/Mog-like domain"/>
    <property type="match status" value="1"/>
</dbReference>
<evidence type="ECO:0000256" key="6">
    <source>
        <dbReference type="ARBA" id="ARBA00047317"/>
    </source>
</evidence>
<dbReference type="SUPFAM" id="SSF53218">
    <property type="entry name" value="Molybdenum cofactor biosynthesis proteins"/>
    <property type="match status" value="1"/>
</dbReference>
<sequence length="418" mass="41888">MKTHTEHQQAVADLLAPILARIGERSQALPLGEAAGRVLAADLVSPIDLPPFANSQMDGYAVRSADLAAAAAGSPVVLTVGPTTAAGDAPGVLEPGFANPVMTGAAIPAGADAVVQIEKADPASFQGIGGDVRTAPDGAVVRFGEPVASGTFIRGAGTDVAAGSLLLSAGTRLGPAQIGSLASAGVTEVAVRPRPRVLLLSTGHELRAPGAELPSGSVYDANTAMLDAALQDAGAEVVTATAPDEAPEVIAAIGAHPDVDLVVTTGGVSAGAFEVVRDALGPLGVAFESVALQPGGPQGLGIAALPSGAHVPVVSFPGNPVSSLVSFELFLRPVLRTYAGLPAARRTLRAPLAHDITSVPARHQVRRASLRTDGSVEVGHPSSHLLHAYALADALVHVPVGVASLDAGAEVEVWLIDE</sequence>
<dbReference type="GO" id="GO:0006777">
    <property type="term" value="P:Mo-molybdopterin cofactor biosynthetic process"/>
    <property type="evidence" value="ECO:0007669"/>
    <property type="project" value="UniProtKB-UniRule"/>
</dbReference>
<dbReference type="PANTHER" id="PTHR10192">
    <property type="entry name" value="MOLYBDOPTERIN BIOSYNTHESIS PROTEIN"/>
    <property type="match status" value="1"/>
</dbReference>
<keyword evidence="5 7" id="KW-0501">Molybdenum cofactor biosynthesis</keyword>
<dbReference type="InterPro" id="IPR001453">
    <property type="entry name" value="MoaB/Mog_dom"/>
</dbReference>
<name>A0A0B2A3M6_9MICO</name>
<proteinExistence type="inferred from homology"/>
<feature type="domain" description="MoaB/Mog" evidence="8">
    <location>
        <begin position="198"/>
        <end position="337"/>
    </location>
</feature>
<evidence type="ECO:0000313" key="9">
    <source>
        <dbReference type="EMBL" id="KHK97650.1"/>
    </source>
</evidence>
<comment type="caution">
    <text evidence="9">The sequence shown here is derived from an EMBL/GenBank/DDBJ whole genome shotgun (WGS) entry which is preliminary data.</text>
</comment>
<evidence type="ECO:0000256" key="7">
    <source>
        <dbReference type="RuleBase" id="RU365090"/>
    </source>
</evidence>
<dbReference type="EMBL" id="JTDK01000009">
    <property type="protein sequence ID" value="KHK97650.1"/>
    <property type="molecule type" value="Genomic_DNA"/>
</dbReference>
<dbReference type="InterPro" id="IPR036425">
    <property type="entry name" value="MoaB/Mog-like_dom_sf"/>
</dbReference>
<dbReference type="Pfam" id="PF00994">
    <property type="entry name" value="MoCF_biosynth"/>
    <property type="match status" value="1"/>
</dbReference>
<dbReference type="Pfam" id="PF03454">
    <property type="entry name" value="MoeA_C"/>
    <property type="match status" value="1"/>
</dbReference>
<dbReference type="Gene3D" id="2.40.340.10">
    <property type="entry name" value="MoeA, C-terminal, domain IV"/>
    <property type="match status" value="1"/>
</dbReference>
<protein>
    <recommendedName>
        <fullName evidence="7">Molybdopterin molybdenumtransferase</fullName>
        <ecNumber evidence="7">2.10.1.1</ecNumber>
    </recommendedName>
</protein>
<dbReference type="CDD" id="cd00887">
    <property type="entry name" value="MoeA"/>
    <property type="match status" value="1"/>
</dbReference>
<dbReference type="GO" id="GO:0046872">
    <property type="term" value="F:metal ion binding"/>
    <property type="evidence" value="ECO:0007669"/>
    <property type="project" value="UniProtKB-UniRule"/>
</dbReference>
<dbReference type="Gene3D" id="2.170.190.11">
    <property type="entry name" value="Molybdopterin biosynthesis moea protein, domain 3"/>
    <property type="match status" value="1"/>
</dbReference>
<comment type="catalytic activity">
    <reaction evidence="6">
        <text>adenylyl-molybdopterin + molybdate = Mo-molybdopterin + AMP + H(+)</text>
        <dbReference type="Rhea" id="RHEA:35047"/>
        <dbReference type="ChEBI" id="CHEBI:15378"/>
        <dbReference type="ChEBI" id="CHEBI:36264"/>
        <dbReference type="ChEBI" id="CHEBI:62727"/>
        <dbReference type="ChEBI" id="CHEBI:71302"/>
        <dbReference type="ChEBI" id="CHEBI:456215"/>
        <dbReference type="EC" id="2.10.1.1"/>
    </reaction>
</comment>
<dbReference type="Gene3D" id="3.90.105.10">
    <property type="entry name" value="Molybdopterin biosynthesis moea protein, domain 2"/>
    <property type="match status" value="1"/>
</dbReference>
<keyword evidence="4 7" id="KW-0500">Molybdenum</keyword>
<comment type="cofactor">
    <cofactor evidence="7">
        <name>Mg(2+)</name>
        <dbReference type="ChEBI" id="CHEBI:18420"/>
    </cofactor>
</comment>
<evidence type="ECO:0000256" key="1">
    <source>
        <dbReference type="ARBA" id="ARBA00002901"/>
    </source>
</evidence>
<keyword evidence="10" id="KW-1185">Reference proteome</keyword>
<evidence type="ECO:0000313" key="10">
    <source>
        <dbReference type="Proteomes" id="UP000031030"/>
    </source>
</evidence>
<dbReference type="EC" id="2.10.1.1" evidence="7"/>
<dbReference type="GO" id="GO:0005829">
    <property type="term" value="C:cytosol"/>
    <property type="evidence" value="ECO:0007669"/>
    <property type="project" value="TreeGrafter"/>
</dbReference>